<keyword evidence="5" id="KW-1185">Reference proteome</keyword>
<gene>
    <name evidence="2" type="ORF">HKBW3S34_00153</name>
    <name evidence="3" type="ORF">HKBW3S44_00377</name>
</gene>
<dbReference type="InterPro" id="IPR041522">
    <property type="entry name" value="CdaR_GGDEF"/>
</dbReference>
<name>A0A6V8Q019_9ACTN</name>
<proteinExistence type="predicted"/>
<dbReference type="PROSITE" id="PS50887">
    <property type="entry name" value="GGDEF"/>
    <property type="match status" value="1"/>
</dbReference>
<dbReference type="AlphaFoldDB" id="A0A6V8Q019"/>
<reference evidence="4 5" key="1">
    <citation type="journal article" date="2020" name="Front. Microbiol.">
        <title>Single-cell genomics of novel Actinobacteria with the Wood-Ljungdahl pathway discovered in a serpentinizing system.</title>
        <authorList>
            <person name="Merino N."/>
            <person name="Kawai M."/>
            <person name="Boyd E.S."/>
            <person name="Colman D.R."/>
            <person name="McGlynn S.E."/>
            <person name="Nealson K.H."/>
            <person name="Kurokawa K."/>
            <person name="Hongoh Y."/>
        </authorList>
    </citation>
    <scope>NUCLEOTIDE SEQUENCE [LARGE SCALE GENOMIC DNA]</scope>
    <source>
        <strain evidence="2 5">S34</strain>
        <strain evidence="3 4">S44</strain>
    </source>
</reference>
<comment type="caution">
    <text evidence="3">The sequence shown here is derived from an EMBL/GenBank/DDBJ whole genome shotgun (WGS) entry which is preliminary data.</text>
</comment>
<dbReference type="Gene3D" id="3.30.450.40">
    <property type="match status" value="1"/>
</dbReference>
<evidence type="ECO:0000313" key="5">
    <source>
        <dbReference type="Proteomes" id="UP000588083"/>
    </source>
</evidence>
<dbReference type="RefSeq" id="WP_176237826.1">
    <property type="nucleotide sequence ID" value="NZ_BLRZ01000004.1"/>
</dbReference>
<evidence type="ECO:0000313" key="4">
    <source>
        <dbReference type="Proteomes" id="UP000561271"/>
    </source>
</evidence>
<dbReference type="EMBL" id="BLSC01000016">
    <property type="protein sequence ID" value="GFP36696.1"/>
    <property type="molecule type" value="Genomic_DNA"/>
</dbReference>
<dbReference type="InterPro" id="IPR000160">
    <property type="entry name" value="GGDEF_dom"/>
</dbReference>
<dbReference type="EMBL" id="BLRZ01000004">
    <property type="protein sequence ID" value="GFP29234.1"/>
    <property type="molecule type" value="Genomic_DNA"/>
</dbReference>
<evidence type="ECO:0000313" key="3">
    <source>
        <dbReference type="EMBL" id="GFP36696.1"/>
    </source>
</evidence>
<dbReference type="PANTHER" id="PTHR33744:SF1">
    <property type="entry name" value="DNA-BINDING TRANSCRIPTIONAL ACTIVATOR ADER"/>
    <property type="match status" value="1"/>
</dbReference>
<protein>
    <recommendedName>
        <fullName evidence="1">GGDEF domain-containing protein</fullName>
    </recommendedName>
</protein>
<dbReference type="InterPro" id="IPR051448">
    <property type="entry name" value="CdaR-like_regulators"/>
</dbReference>
<evidence type="ECO:0000259" key="1">
    <source>
        <dbReference type="PROSITE" id="PS50887"/>
    </source>
</evidence>
<sequence>MGWTEKSAGSMSVTYPNPPGGWWERKPERFLDHPTIRKEILQLTSDKKPSRLGPVTELETMSRVVVPVMAGTEHLGYVFVLEVERELQEQDFVTLEQAATIIALEMSKNIAILEARRRVEGNFLDDLFFGQIESEDMISRRAAYLGLDPDLSSMVAVVDIDRLEEYIRHQKANEGSIQKIRRDIRDLIAAVVADRGVRAFMTEAGDSLIVVFQPVDSSFHEEILEELLNRVSKKHQGLSLSIGVSPVTKGFRNLTLSFTKAKQSLLLGKKIFP</sequence>
<dbReference type="Pfam" id="PF17853">
    <property type="entry name" value="GGDEF_2"/>
    <property type="match status" value="1"/>
</dbReference>
<dbReference type="PANTHER" id="PTHR33744">
    <property type="entry name" value="CARBOHYDRATE DIACID REGULATOR"/>
    <property type="match status" value="1"/>
</dbReference>
<evidence type="ECO:0000313" key="2">
    <source>
        <dbReference type="EMBL" id="GFP29234.1"/>
    </source>
</evidence>
<dbReference type="Proteomes" id="UP000561271">
    <property type="component" value="Unassembled WGS sequence"/>
</dbReference>
<organism evidence="3 4">
    <name type="scientific">Candidatus Hakubella thermalkaliphila</name>
    <dbReference type="NCBI Taxonomy" id="2754717"/>
    <lineage>
        <taxon>Bacteria</taxon>
        <taxon>Bacillati</taxon>
        <taxon>Actinomycetota</taxon>
        <taxon>Actinomycetota incertae sedis</taxon>
        <taxon>Candidatus Hakubellales</taxon>
        <taxon>Candidatus Hakubellaceae</taxon>
        <taxon>Candidatus Hakubella</taxon>
    </lineage>
</organism>
<accession>A0A6V8Q019</accession>
<dbReference type="InterPro" id="IPR029016">
    <property type="entry name" value="GAF-like_dom_sf"/>
</dbReference>
<dbReference type="Proteomes" id="UP000588083">
    <property type="component" value="Unassembled WGS sequence"/>
</dbReference>
<feature type="domain" description="GGDEF" evidence="1">
    <location>
        <begin position="151"/>
        <end position="273"/>
    </location>
</feature>